<evidence type="ECO:0000256" key="10">
    <source>
        <dbReference type="SAM" id="MobiDB-lite"/>
    </source>
</evidence>
<dbReference type="SUPFAM" id="SSF53448">
    <property type="entry name" value="Nucleotide-diphospho-sugar transferases"/>
    <property type="match status" value="1"/>
</dbReference>
<comment type="similarity">
    <text evidence="3">Belongs to the MNN1/MNT family.</text>
</comment>
<keyword evidence="9" id="KW-0472">Membrane</keyword>
<accession>A0A5J5EMG9</accession>
<dbReference type="GO" id="GO:0046354">
    <property type="term" value="P:mannan biosynthetic process"/>
    <property type="evidence" value="ECO:0007669"/>
    <property type="project" value="TreeGrafter"/>
</dbReference>
<dbReference type="GO" id="GO:0000139">
    <property type="term" value="C:Golgi membrane"/>
    <property type="evidence" value="ECO:0007669"/>
    <property type="project" value="UniProtKB-SubCell"/>
</dbReference>
<reference evidence="11 12" key="1">
    <citation type="submission" date="2019-09" db="EMBL/GenBank/DDBJ databases">
        <title>Draft genome of the ectomycorrhizal ascomycete Sphaerosporella brunnea.</title>
        <authorList>
            <consortium name="DOE Joint Genome Institute"/>
            <person name="Benucci G.M."/>
            <person name="Marozzi G."/>
            <person name="Antonielli L."/>
            <person name="Sanchez S."/>
            <person name="Marco P."/>
            <person name="Wang X."/>
            <person name="Falini L.B."/>
            <person name="Barry K."/>
            <person name="Haridas S."/>
            <person name="Lipzen A."/>
            <person name="Labutti K."/>
            <person name="Grigoriev I.V."/>
            <person name="Murat C."/>
            <person name="Martin F."/>
            <person name="Albertini E."/>
            <person name="Donnini D."/>
            <person name="Bonito G."/>
        </authorList>
    </citation>
    <scope>NUCLEOTIDE SEQUENCE [LARGE SCALE GENOMIC DNA]</scope>
    <source>
        <strain evidence="11 12">Sb_GMNB300</strain>
    </source>
</reference>
<evidence type="ECO:0000256" key="4">
    <source>
        <dbReference type="ARBA" id="ARBA00022679"/>
    </source>
</evidence>
<protein>
    <submittedName>
        <fullName evidence="11">Mannosyltransferase putative-domain-containing protein</fullName>
    </submittedName>
</protein>
<dbReference type="FunCoup" id="A0A5J5EMG9">
    <property type="interactions" value="57"/>
</dbReference>
<dbReference type="Proteomes" id="UP000326924">
    <property type="component" value="Unassembled WGS sequence"/>
</dbReference>
<organism evidence="11 12">
    <name type="scientific">Sphaerosporella brunnea</name>
    <dbReference type="NCBI Taxonomy" id="1250544"/>
    <lineage>
        <taxon>Eukaryota</taxon>
        <taxon>Fungi</taxon>
        <taxon>Dikarya</taxon>
        <taxon>Ascomycota</taxon>
        <taxon>Pezizomycotina</taxon>
        <taxon>Pezizomycetes</taxon>
        <taxon>Pezizales</taxon>
        <taxon>Pyronemataceae</taxon>
        <taxon>Sphaerosporella</taxon>
    </lineage>
</organism>
<feature type="compositionally biased region" description="Low complexity" evidence="10">
    <location>
        <begin position="42"/>
        <end position="58"/>
    </location>
</feature>
<name>A0A5J5EMG9_9PEZI</name>
<comment type="subcellular location">
    <subcellularLocation>
        <location evidence="1">Golgi apparatus membrane</location>
        <topology evidence="1">Single-pass type II membrane protein</topology>
    </subcellularLocation>
</comment>
<gene>
    <name evidence="11" type="ORF">FN846DRAFT_965215</name>
</gene>
<evidence type="ECO:0000313" key="12">
    <source>
        <dbReference type="Proteomes" id="UP000326924"/>
    </source>
</evidence>
<keyword evidence="12" id="KW-1185">Reference proteome</keyword>
<evidence type="ECO:0000256" key="9">
    <source>
        <dbReference type="ARBA" id="ARBA00023136"/>
    </source>
</evidence>
<dbReference type="OrthoDB" id="430354at2759"/>
<evidence type="ECO:0000256" key="5">
    <source>
        <dbReference type="ARBA" id="ARBA00022692"/>
    </source>
</evidence>
<dbReference type="PANTHER" id="PTHR31646:SF1">
    <property type="entry name" value="ALPHA-1,2-MANNOSYLTRANSFERASE MNN2"/>
    <property type="match status" value="1"/>
</dbReference>
<evidence type="ECO:0000313" key="11">
    <source>
        <dbReference type="EMBL" id="KAA8896394.1"/>
    </source>
</evidence>
<dbReference type="InterPro" id="IPR029044">
    <property type="entry name" value="Nucleotide-diphossugar_trans"/>
</dbReference>
<dbReference type="Pfam" id="PF11051">
    <property type="entry name" value="Mannosyl_trans3"/>
    <property type="match status" value="1"/>
</dbReference>
<dbReference type="InterPro" id="IPR022751">
    <property type="entry name" value="Alpha_mannosyltransferase"/>
</dbReference>
<dbReference type="InParanoid" id="A0A5J5EMG9"/>
<evidence type="ECO:0000256" key="8">
    <source>
        <dbReference type="ARBA" id="ARBA00023034"/>
    </source>
</evidence>
<keyword evidence="8" id="KW-0333">Golgi apparatus</keyword>
<keyword evidence="5" id="KW-0812">Transmembrane</keyword>
<sequence>MPRFTTLRTLGSVLVLSAILSIIFINSASLDKLRSHLGPSGKSSNSILNPLPNPNSKPQLPRLDPVQENIKAFWGTWSRHIHNGRPHIAPLQLFGNAPTIHGQKLSGFRKPAGDYLHLSTDNVASLTNSHRAFMTKLDKARDSLGDTARKLYDGTGIVIVAGGEYFGPTIVSLRMIRRTGCTLPVEVFLGAREEYEPEICENVLPALNARCVLIPSFLLPPLSPDVTHYQLKSLALIFSRFREVLYLDSDSIPLLDPTPMFQERPFTDSGLVLWPDFWKATENPGFWTIAGLEKFPENLPPTGGEAGQILVDKGRHLQTLLTAAYYNIFGPGWYYELLSQGALGMGDKETFLTAAVVTGSKWSRVHKAVETVGYRKIDEKEKGGGMVQFHPGDDLASQLAASTGGDANKKDDVKIRPAFIHANTPKMNAGHLVDEGDLMYDGKRVRLWGGKKNSVKRFGEDIEKTVWKELVDVGCKLADVMREWKSRENVCQRLKEHWKEVFEKDV</sequence>
<dbReference type="AlphaFoldDB" id="A0A5J5EMG9"/>
<comment type="caution">
    <text evidence="11">The sequence shown here is derived from an EMBL/GenBank/DDBJ whole genome shotgun (WGS) entry which is preliminary data.</text>
</comment>
<feature type="region of interest" description="Disordered" evidence="10">
    <location>
        <begin position="39"/>
        <end position="62"/>
    </location>
</feature>
<evidence type="ECO:0000256" key="3">
    <source>
        <dbReference type="ARBA" id="ARBA00009105"/>
    </source>
</evidence>
<comment type="pathway">
    <text evidence="2">Protein modification; protein glycosylation.</text>
</comment>
<evidence type="ECO:0000256" key="6">
    <source>
        <dbReference type="ARBA" id="ARBA00022968"/>
    </source>
</evidence>
<dbReference type="EMBL" id="VXIS01000213">
    <property type="protein sequence ID" value="KAA8896394.1"/>
    <property type="molecule type" value="Genomic_DNA"/>
</dbReference>
<proteinExistence type="inferred from homology"/>
<keyword evidence="4 11" id="KW-0808">Transferase</keyword>
<dbReference type="PANTHER" id="PTHR31646">
    <property type="entry name" value="ALPHA-1,2-MANNOSYLTRANSFERASE MNN2"/>
    <property type="match status" value="1"/>
</dbReference>
<dbReference type="GO" id="GO:0000026">
    <property type="term" value="F:alpha-1,2-mannosyltransferase activity"/>
    <property type="evidence" value="ECO:0007669"/>
    <property type="project" value="TreeGrafter"/>
</dbReference>
<evidence type="ECO:0000256" key="7">
    <source>
        <dbReference type="ARBA" id="ARBA00022989"/>
    </source>
</evidence>
<keyword evidence="6" id="KW-0735">Signal-anchor</keyword>
<evidence type="ECO:0000256" key="2">
    <source>
        <dbReference type="ARBA" id="ARBA00004922"/>
    </source>
</evidence>
<evidence type="ECO:0000256" key="1">
    <source>
        <dbReference type="ARBA" id="ARBA00004323"/>
    </source>
</evidence>
<keyword evidence="7" id="KW-1133">Transmembrane helix</keyword>
<keyword evidence="11" id="KW-0328">Glycosyltransferase</keyword>